<dbReference type="GO" id="GO:0006788">
    <property type="term" value="P:heme oxidation"/>
    <property type="evidence" value="ECO:0007669"/>
    <property type="project" value="InterPro"/>
</dbReference>
<dbReference type="PANTHER" id="PTHR10720:SF0">
    <property type="entry name" value="HEME OXYGENASE"/>
    <property type="match status" value="1"/>
</dbReference>
<dbReference type="Pfam" id="PF01126">
    <property type="entry name" value="Heme_oxygenase"/>
    <property type="match status" value="1"/>
</dbReference>
<gene>
    <name evidence="4" type="ORF">CHYS00102_LOCUS18002</name>
</gene>
<dbReference type="InterPro" id="IPR016084">
    <property type="entry name" value="Haem_Oase-like_multi-hlx"/>
</dbReference>
<keyword evidence="2" id="KW-0479">Metal-binding</keyword>
<name>A0A7S1BMN7_9STRA</name>
<keyword evidence="1" id="KW-0349">Heme</keyword>
<keyword evidence="3" id="KW-0408">Iron</keyword>
<evidence type="ECO:0000256" key="3">
    <source>
        <dbReference type="ARBA" id="ARBA00023004"/>
    </source>
</evidence>
<dbReference type="Gene3D" id="1.20.910.10">
    <property type="entry name" value="Heme oxygenase-like"/>
    <property type="match status" value="1"/>
</dbReference>
<dbReference type="PANTHER" id="PTHR10720">
    <property type="entry name" value="HEME OXYGENASE"/>
    <property type="match status" value="1"/>
</dbReference>
<proteinExistence type="predicted"/>
<evidence type="ECO:0000256" key="1">
    <source>
        <dbReference type="ARBA" id="ARBA00022617"/>
    </source>
</evidence>
<dbReference type="GO" id="GO:0006979">
    <property type="term" value="P:response to oxidative stress"/>
    <property type="evidence" value="ECO:0007669"/>
    <property type="project" value="TreeGrafter"/>
</dbReference>
<dbReference type="SUPFAM" id="SSF48613">
    <property type="entry name" value="Heme oxygenase-like"/>
    <property type="match status" value="1"/>
</dbReference>
<accession>A0A7S1BMN7</accession>
<dbReference type="CDD" id="cd19165">
    <property type="entry name" value="HemeO"/>
    <property type="match status" value="1"/>
</dbReference>
<dbReference type="GO" id="GO:0020037">
    <property type="term" value="F:heme binding"/>
    <property type="evidence" value="ECO:0007669"/>
    <property type="project" value="TreeGrafter"/>
</dbReference>
<dbReference type="InterPro" id="IPR016053">
    <property type="entry name" value="Haem_Oase-like"/>
</dbReference>
<organism evidence="4">
    <name type="scientific">Corethron hystrix</name>
    <dbReference type="NCBI Taxonomy" id="216773"/>
    <lineage>
        <taxon>Eukaryota</taxon>
        <taxon>Sar</taxon>
        <taxon>Stramenopiles</taxon>
        <taxon>Ochrophyta</taxon>
        <taxon>Bacillariophyta</taxon>
        <taxon>Coscinodiscophyceae</taxon>
        <taxon>Corethrophycidae</taxon>
        <taxon>Corethrales</taxon>
        <taxon>Corethraceae</taxon>
        <taxon>Corethron</taxon>
    </lineage>
</organism>
<dbReference type="InterPro" id="IPR002051">
    <property type="entry name" value="Haem_Oase"/>
</dbReference>
<reference evidence="4" key="1">
    <citation type="submission" date="2021-01" db="EMBL/GenBank/DDBJ databases">
        <authorList>
            <person name="Corre E."/>
            <person name="Pelletier E."/>
            <person name="Niang G."/>
            <person name="Scheremetjew M."/>
            <person name="Finn R."/>
            <person name="Kale V."/>
            <person name="Holt S."/>
            <person name="Cochrane G."/>
            <person name="Meng A."/>
            <person name="Brown T."/>
            <person name="Cohen L."/>
        </authorList>
    </citation>
    <scope>NUCLEOTIDE SEQUENCE</scope>
    <source>
        <strain evidence="4">308</strain>
    </source>
</reference>
<evidence type="ECO:0000256" key="2">
    <source>
        <dbReference type="ARBA" id="ARBA00022723"/>
    </source>
</evidence>
<protein>
    <submittedName>
        <fullName evidence="4">Uncharacterized protein</fullName>
    </submittedName>
</protein>
<dbReference type="PRINTS" id="PR00088">
    <property type="entry name" value="HAEMOXYGNASE"/>
</dbReference>
<sequence length="527" mass="58141">MAPLSPSSSYACPYAQIIDSGSSDSESEYPSSSPANAVRMAREHCPAFLDGKCPFATFKADSSKNNVPGNRPLNKSILDVMRRVPLSHVTACTQSVDSTISNSLPRRTSETSAGFRAILTHVHTVAHEVSHESTTSSVPKDVFRLDGSCPFQNFVGDAAFVDVMDGMSLSAIIGRLSSRTFKGSSPSASPIFSPSNSPGTLSHPISTINAGSTSKLSIALKNGTAVAHQMAEDVHFVKNFIKGQICRDSFTELTINLLFVYRALESALDSHHTTLGKLWQPEKLRRSDALLDDVEFWIDSRTSVEDLAPSPATADYVNRLQDVAARDPLLLISHAYTRYMGDLSGGKVLARVARRALGLAKDMEGLKFYEFENITEGAKLFKETYRDYLDSMNFNDATLHRLVSEANIAFVLNMRIFQEIDVKAGIPGSNVIPLEEAFAFGDKIIDITENNKDGDKCPFGFTNPDKKVTKVKKLSVVLDDEKKNRDGRCPWPFVVFHDPFTFIMDYQTWFLIALLSCWLHAKGWLIS</sequence>
<dbReference type="GO" id="GO:0042167">
    <property type="term" value="P:heme catabolic process"/>
    <property type="evidence" value="ECO:0007669"/>
    <property type="project" value="TreeGrafter"/>
</dbReference>
<evidence type="ECO:0000313" key="4">
    <source>
        <dbReference type="EMBL" id="CAD8890796.1"/>
    </source>
</evidence>
<dbReference type="GO" id="GO:0004392">
    <property type="term" value="F:heme oxygenase (decyclizing) activity"/>
    <property type="evidence" value="ECO:0007669"/>
    <property type="project" value="InterPro"/>
</dbReference>
<dbReference type="AlphaFoldDB" id="A0A7S1BMN7"/>
<dbReference type="EMBL" id="HBFR01025117">
    <property type="protein sequence ID" value="CAD8890796.1"/>
    <property type="molecule type" value="Transcribed_RNA"/>
</dbReference>
<dbReference type="GO" id="GO:0046872">
    <property type="term" value="F:metal ion binding"/>
    <property type="evidence" value="ECO:0007669"/>
    <property type="project" value="UniProtKB-KW"/>
</dbReference>